<proteinExistence type="predicted"/>
<feature type="compositionally biased region" description="Basic residues" evidence="1">
    <location>
        <begin position="134"/>
        <end position="145"/>
    </location>
</feature>
<accession>A0A1D8N6M8</accession>
<gene>
    <name evidence="2" type="ORF">YALI1_B07762g</name>
</gene>
<feature type="region of interest" description="Disordered" evidence="1">
    <location>
        <begin position="132"/>
        <end position="197"/>
    </location>
</feature>
<dbReference type="GeneID" id="94582659"/>
<feature type="compositionally biased region" description="Basic and acidic residues" evidence="1">
    <location>
        <begin position="90"/>
        <end position="105"/>
    </location>
</feature>
<feature type="compositionally biased region" description="Polar residues" evidence="1">
    <location>
        <begin position="147"/>
        <end position="162"/>
    </location>
</feature>
<dbReference type="RefSeq" id="XP_068138101.1">
    <property type="nucleotide sequence ID" value="XM_068282000.1"/>
</dbReference>
<evidence type="ECO:0000313" key="2">
    <source>
        <dbReference type="EMBL" id="AOW01281.1"/>
    </source>
</evidence>
<name>A0A1D8N6M8_YARLL</name>
<protein>
    <submittedName>
        <fullName evidence="2">Uncharacterized protein</fullName>
    </submittedName>
</protein>
<dbReference type="Proteomes" id="UP000182444">
    <property type="component" value="Chromosome 1B"/>
</dbReference>
<evidence type="ECO:0000313" key="3">
    <source>
        <dbReference type="Proteomes" id="UP000182444"/>
    </source>
</evidence>
<dbReference type="EMBL" id="CP017554">
    <property type="protein sequence ID" value="AOW01281.1"/>
    <property type="molecule type" value="Genomic_DNA"/>
</dbReference>
<dbReference type="VEuPathDB" id="FungiDB:YALI0_B05698g"/>
<feature type="region of interest" description="Disordered" evidence="1">
    <location>
        <begin position="48"/>
        <end position="108"/>
    </location>
</feature>
<sequence>MKRLRAKTRDIFEIPSDESVDTPVQVLKRHKRNAFEEKRTVLASKDTNITQRSKRKAAAVVSDTRPPHKNYQAPITRQDGAGTKSKIPVRVKEKPSQTPVKDIRSSFKPHTPLLDQMQECMSAEQDGDYWQQAKNKKSRNTKRGTRPGTTAVQHGRQRSPSPASEPATPMHDSIRSTNRRHAGNTPRYPKVLVPPTLIPDRKPTIGLRSKQAGFGIGATYLPQVIPEYDWTVYEHSEEELDLDLDFDECVTSTPIRAFRRHETSLGENSPSPTR</sequence>
<dbReference type="VEuPathDB" id="FungiDB:YALI1_B07762g"/>
<dbReference type="AlphaFoldDB" id="A0A1D8N6M8"/>
<organism evidence="2 3">
    <name type="scientific">Yarrowia lipolytica</name>
    <name type="common">Candida lipolytica</name>
    <dbReference type="NCBI Taxonomy" id="4952"/>
    <lineage>
        <taxon>Eukaryota</taxon>
        <taxon>Fungi</taxon>
        <taxon>Dikarya</taxon>
        <taxon>Ascomycota</taxon>
        <taxon>Saccharomycotina</taxon>
        <taxon>Dipodascomycetes</taxon>
        <taxon>Dipodascales</taxon>
        <taxon>Dipodascales incertae sedis</taxon>
        <taxon>Yarrowia</taxon>
    </lineage>
</organism>
<reference evidence="2 3" key="1">
    <citation type="journal article" date="2016" name="PLoS ONE">
        <title>Sequence Assembly of Yarrowia lipolytica Strain W29/CLIB89 Shows Transposable Element Diversity.</title>
        <authorList>
            <person name="Magnan C."/>
            <person name="Yu J."/>
            <person name="Chang I."/>
            <person name="Jahn E."/>
            <person name="Kanomata Y."/>
            <person name="Wu J."/>
            <person name="Zeller M."/>
            <person name="Oakes M."/>
            <person name="Baldi P."/>
            <person name="Sandmeyer S."/>
        </authorList>
    </citation>
    <scope>NUCLEOTIDE SEQUENCE [LARGE SCALE GENOMIC DNA]</scope>
    <source>
        <strain evidence="3">CLIB89(W29)</strain>
    </source>
</reference>
<evidence type="ECO:0000256" key="1">
    <source>
        <dbReference type="SAM" id="MobiDB-lite"/>
    </source>
</evidence>